<dbReference type="SUPFAM" id="SSF55729">
    <property type="entry name" value="Acyl-CoA N-acyltransferases (Nat)"/>
    <property type="match status" value="1"/>
</dbReference>
<evidence type="ECO:0000313" key="2">
    <source>
        <dbReference type="EMBL" id="OZG49260.1"/>
    </source>
</evidence>
<protein>
    <submittedName>
        <fullName evidence="2">GNAT family N-acetyltransferase</fullName>
    </submittedName>
</protein>
<dbReference type="RefSeq" id="WP_094723075.1">
    <property type="nucleotide sequence ID" value="NZ_MWWS01000005.1"/>
</dbReference>
<accession>A0A261EQW7</accession>
<dbReference type="AlphaFoldDB" id="A0A261EQW7"/>
<evidence type="ECO:0000313" key="3">
    <source>
        <dbReference type="Proteomes" id="UP000216004"/>
    </source>
</evidence>
<organism evidence="2 3">
    <name type="scientific">Bombiscardovia coagulans</name>
    <dbReference type="NCBI Taxonomy" id="686666"/>
    <lineage>
        <taxon>Bacteria</taxon>
        <taxon>Bacillati</taxon>
        <taxon>Actinomycetota</taxon>
        <taxon>Actinomycetes</taxon>
        <taxon>Bifidobacteriales</taxon>
        <taxon>Bifidobacteriaceae</taxon>
        <taxon>Bombiscardovia</taxon>
    </lineage>
</organism>
<evidence type="ECO:0000259" key="1">
    <source>
        <dbReference type="PROSITE" id="PS51186"/>
    </source>
</evidence>
<dbReference type="Gene3D" id="3.40.630.30">
    <property type="match status" value="1"/>
</dbReference>
<dbReference type="PANTHER" id="PTHR39173">
    <property type="entry name" value="ACETYLTRANSFERASE"/>
    <property type="match status" value="1"/>
</dbReference>
<comment type="caution">
    <text evidence="2">The sequence shown here is derived from an EMBL/GenBank/DDBJ whole genome shotgun (WGS) entry which is preliminary data.</text>
</comment>
<proteinExistence type="predicted"/>
<feature type="domain" description="N-acetyltransferase" evidence="1">
    <location>
        <begin position="37"/>
        <end position="185"/>
    </location>
</feature>
<dbReference type="CDD" id="cd04301">
    <property type="entry name" value="NAT_SF"/>
    <property type="match status" value="1"/>
</dbReference>
<gene>
    <name evidence="2" type="ORF">BOCO_1069</name>
</gene>
<name>A0A261EQW7_9BIFI</name>
<reference evidence="2 3" key="1">
    <citation type="journal article" date="2017" name="BMC Genomics">
        <title>Comparative genomic and phylogenomic analyses of the Bifidobacteriaceae family.</title>
        <authorList>
            <person name="Lugli G.A."/>
            <person name="Milani C."/>
            <person name="Turroni F."/>
            <person name="Duranti S."/>
            <person name="Mancabelli L."/>
            <person name="Mangifesta M."/>
            <person name="Ferrario C."/>
            <person name="Modesto M."/>
            <person name="Mattarelli P."/>
            <person name="Jiri K."/>
            <person name="van Sinderen D."/>
            <person name="Ventura M."/>
        </authorList>
    </citation>
    <scope>NUCLEOTIDE SEQUENCE [LARGE SCALE GENOMIC DNA]</scope>
    <source>
        <strain evidence="2 3">DSM 22924</strain>
    </source>
</reference>
<dbReference type="EMBL" id="MWWS01000005">
    <property type="protein sequence ID" value="OZG49260.1"/>
    <property type="molecule type" value="Genomic_DNA"/>
</dbReference>
<dbReference type="Pfam" id="PF00583">
    <property type="entry name" value="Acetyltransf_1"/>
    <property type="match status" value="1"/>
</dbReference>
<dbReference type="Proteomes" id="UP000216004">
    <property type="component" value="Unassembled WGS sequence"/>
</dbReference>
<dbReference type="GO" id="GO:0016747">
    <property type="term" value="F:acyltransferase activity, transferring groups other than amino-acyl groups"/>
    <property type="evidence" value="ECO:0007669"/>
    <property type="project" value="InterPro"/>
</dbReference>
<sequence length="185" mass="21078">MEAPDGIRLEQVGEQSQRLARSAWQYMQDCKAADNGYTAGLGSLEDLESIQAVEENWIPQVINETEGKHLPDGWVPAIEFCALNQDNQIVGMIQLRLELNDFLFNYLGNIGYSVHPDFRRRGYAHYMLHECLGSARQHGLDRVLVTCSVDNEGSRRTILSCGGRFEDTRLNPEEGLCQRYWIDLQ</sequence>
<keyword evidence="2" id="KW-0808">Transferase</keyword>
<dbReference type="PANTHER" id="PTHR39173:SF1">
    <property type="entry name" value="ACETYLTRANSFERASE"/>
    <property type="match status" value="1"/>
</dbReference>
<dbReference type="InterPro" id="IPR016181">
    <property type="entry name" value="Acyl_CoA_acyltransferase"/>
</dbReference>
<dbReference type="PROSITE" id="PS51186">
    <property type="entry name" value="GNAT"/>
    <property type="match status" value="1"/>
</dbReference>
<dbReference type="InterPro" id="IPR000182">
    <property type="entry name" value="GNAT_dom"/>
</dbReference>
<keyword evidence="3" id="KW-1185">Reference proteome</keyword>
<dbReference type="OrthoDB" id="9797989at2"/>